<evidence type="ECO:0000313" key="3">
    <source>
        <dbReference type="Proteomes" id="UP001168620"/>
    </source>
</evidence>
<feature type="transmembrane region" description="Helical" evidence="1">
    <location>
        <begin position="21"/>
        <end position="40"/>
    </location>
</feature>
<protein>
    <submittedName>
        <fullName evidence="2">Uncharacterized protein</fullName>
    </submittedName>
</protein>
<comment type="caution">
    <text evidence="2">The sequence shown here is derived from an EMBL/GenBank/DDBJ whole genome shotgun (WGS) entry which is preliminary data.</text>
</comment>
<keyword evidence="1" id="KW-0812">Transmembrane</keyword>
<reference evidence="2" key="1">
    <citation type="submission" date="2023-06" db="EMBL/GenBank/DDBJ databases">
        <title>Draft genome sequence of Nocardioides sp. SOB77.</title>
        <authorList>
            <person name="Zhang G."/>
        </authorList>
    </citation>
    <scope>NUCLEOTIDE SEQUENCE</scope>
    <source>
        <strain evidence="2">SOB77</strain>
    </source>
</reference>
<dbReference type="RefSeq" id="WP_300953010.1">
    <property type="nucleotide sequence ID" value="NZ_JAUHJQ010000005.1"/>
</dbReference>
<organism evidence="2 3">
    <name type="scientific">Nocardioides oceani</name>
    <dbReference type="NCBI Taxonomy" id="3058369"/>
    <lineage>
        <taxon>Bacteria</taxon>
        <taxon>Bacillati</taxon>
        <taxon>Actinomycetota</taxon>
        <taxon>Actinomycetes</taxon>
        <taxon>Propionibacteriales</taxon>
        <taxon>Nocardioidaceae</taxon>
        <taxon>Nocardioides</taxon>
    </lineage>
</organism>
<keyword evidence="1" id="KW-0472">Membrane</keyword>
<feature type="transmembrane region" description="Helical" evidence="1">
    <location>
        <begin position="87"/>
        <end position="110"/>
    </location>
</feature>
<gene>
    <name evidence="2" type="ORF">QWY28_13185</name>
</gene>
<feature type="transmembrane region" description="Helical" evidence="1">
    <location>
        <begin position="116"/>
        <end position="136"/>
    </location>
</feature>
<evidence type="ECO:0000313" key="2">
    <source>
        <dbReference type="EMBL" id="MDN4173908.1"/>
    </source>
</evidence>
<feature type="transmembrane region" description="Helical" evidence="1">
    <location>
        <begin position="60"/>
        <end position="80"/>
    </location>
</feature>
<dbReference type="EMBL" id="JAUHJQ010000005">
    <property type="protein sequence ID" value="MDN4173908.1"/>
    <property type="molecule type" value="Genomic_DNA"/>
</dbReference>
<accession>A0ABT8FGW0</accession>
<proteinExistence type="predicted"/>
<dbReference type="Proteomes" id="UP001168620">
    <property type="component" value="Unassembled WGS sequence"/>
</dbReference>
<evidence type="ECO:0000256" key="1">
    <source>
        <dbReference type="SAM" id="Phobius"/>
    </source>
</evidence>
<keyword evidence="1" id="KW-1133">Transmembrane helix</keyword>
<keyword evidence="3" id="KW-1185">Reference proteome</keyword>
<name>A0ABT8FGW0_9ACTN</name>
<sequence length="146" mass="15925">MTFTMPTPRRWTALRPWRRHSLVLTLGGFIYLSVGMVYLGTDAPPSRNRSLELALNVAPLQVWGLVWIAAGIAGLISARWPPASEKWGYTVMSSLAALWGSGYALGVLFLDTPDQALSGGAVWTLVAVLWWGISGLENPGRVMREG</sequence>